<proteinExistence type="predicted"/>
<dbReference type="RefSeq" id="WP_248393741.1">
    <property type="nucleotide sequence ID" value="NZ_CP096203.1"/>
</dbReference>
<organism evidence="2 3">
    <name type="scientific">Chryseobacterium nepalense</name>
    <dbReference type="NCBI Taxonomy" id="1854498"/>
    <lineage>
        <taxon>Bacteria</taxon>
        <taxon>Pseudomonadati</taxon>
        <taxon>Bacteroidota</taxon>
        <taxon>Flavobacteriia</taxon>
        <taxon>Flavobacteriales</taxon>
        <taxon>Weeksellaceae</taxon>
        <taxon>Chryseobacterium group</taxon>
        <taxon>Chryseobacterium</taxon>
    </lineage>
</organism>
<feature type="domain" description="Fungal lipase-type" evidence="1">
    <location>
        <begin position="186"/>
        <end position="286"/>
    </location>
</feature>
<dbReference type="Pfam" id="PF01764">
    <property type="entry name" value="Lipase_3"/>
    <property type="match status" value="1"/>
</dbReference>
<reference evidence="2" key="1">
    <citation type="submission" date="2022-04" db="EMBL/GenBank/DDBJ databases">
        <title>Evolutionary, genomic, and biogeographic characterization of Chryseobacterium nepalense represented by a plastic-degrading bacterium AC3.</title>
        <authorList>
            <person name="Yin Z."/>
            <person name="Liu X."/>
            <person name="Wang D."/>
            <person name="Xie Z."/>
        </authorList>
    </citation>
    <scope>NUCLEOTIDE SEQUENCE</scope>
    <source>
        <strain evidence="2">AC3</strain>
    </source>
</reference>
<dbReference type="InterPro" id="IPR029058">
    <property type="entry name" value="AB_hydrolase_fold"/>
</dbReference>
<evidence type="ECO:0000313" key="3">
    <source>
        <dbReference type="Proteomes" id="UP000830552"/>
    </source>
</evidence>
<dbReference type="Proteomes" id="UP000830552">
    <property type="component" value="Chromosome"/>
</dbReference>
<keyword evidence="3" id="KW-1185">Reference proteome</keyword>
<dbReference type="SUPFAM" id="SSF53474">
    <property type="entry name" value="alpha/beta-Hydrolases"/>
    <property type="match status" value="1"/>
</dbReference>
<evidence type="ECO:0000313" key="2">
    <source>
        <dbReference type="EMBL" id="UPQ76750.1"/>
    </source>
</evidence>
<gene>
    <name evidence="2" type="ORF">M0D58_04160</name>
</gene>
<accession>A0ABY4KBJ1</accession>
<dbReference type="InterPro" id="IPR002921">
    <property type="entry name" value="Fungal_lipase-type"/>
</dbReference>
<protein>
    <submittedName>
        <fullName evidence="2">Lipase family protein</fullName>
    </submittedName>
</protein>
<dbReference type="EMBL" id="CP096203">
    <property type="protein sequence ID" value="UPQ76750.1"/>
    <property type="molecule type" value="Genomic_DNA"/>
</dbReference>
<evidence type="ECO:0000259" key="1">
    <source>
        <dbReference type="Pfam" id="PF01764"/>
    </source>
</evidence>
<dbReference type="Gene3D" id="3.40.50.1820">
    <property type="entry name" value="alpha/beta hydrolase"/>
    <property type="match status" value="1"/>
</dbReference>
<name>A0ABY4KBJ1_9FLAO</name>
<sequence>MTNPTLDAYQQIFGMACLVGRSSGYKGTASELQQQLQYDLSFYLNNVPPVTILGQTGPSTADASVTPVLGSWNLVWGPALLQENNDDVSDNAVFVAQCDAVAFPGGPVMPTYVVAIAATNPDSLYDWESEDFSVSQVVNWSTYNPSSFSPSDYNGTDPYISLGTATGISNLLGLTTVETAAAPGTTLEQFLSSVQLSENTAVIFCGHSLAGALSPTLALYLTEQKKLEAFDLTLVYPTAGATPGETNFANLFNSTFPALPSGWEKQSLPYQSWNTMHWNDLDVVPHAWQKQDLQQIADLYGPSPNFWTAASLQALQAYAIVDSTQSGAVYTRIQNSSLPGTLQHSMGNSAINVPPKSIQDFVEQLFIQHVEMYSGIPANGSNPEVTGLILPQPLPPTPSSYAKTVPGIFPVTEAEMIARIISQIIGWISKHALSDMKSAVKEEK</sequence>